<dbReference type="HOGENOM" id="CLU_006937_8_2_1"/>
<evidence type="ECO:0000256" key="5">
    <source>
        <dbReference type="ARBA" id="ARBA00022857"/>
    </source>
</evidence>
<evidence type="ECO:0000313" key="7">
    <source>
        <dbReference type="EMBL" id="KDN66410.1"/>
    </source>
</evidence>
<dbReference type="OMA" id="WANSLEP"/>
<keyword evidence="3" id="KW-0285">Flavoprotein</keyword>
<dbReference type="InterPro" id="IPR036188">
    <property type="entry name" value="FAD/NAD-bd_sf"/>
</dbReference>
<dbReference type="Gene3D" id="3.50.50.60">
    <property type="entry name" value="FAD/NAD(P)-binding domain"/>
    <property type="match status" value="2"/>
</dbReference>
<evidence type="ECO:0008006" key="9">
    <source>
        <dbReference type="Google" id="ProtNLM"/>
    </source>
</evidence>
<evidence type="ECO:0000256" key="4">
    <source>
        <dbReference type="ARBA" id="ARBA00022827"/>
    </source>
</evidence>
<evidence type="ECO:0000256" key="6">
    <source>
        <dbReference type="ARBA" id="ARBA00023002"/>
    </source>
</evidence>
<evidence type="ECO:0000256" key="2">
    <source>
        <dbReference type="ARBA" id="ARBA00010139"/>
    </source>
</evidence>
<protein>
    <recommendedName>
        <fullName evidence="9">Monooxygenase</fullName>
    </recommendedName>
</protein>
<gene>
    <name evidence="7" type="ORF">CSUB01_12306</name>
</gene>
<keyword evidence="6" id="KW-0560">Oxidoreductase</keyword>
<organism evidence="7 8">
    <name type="scientific">Colletotrichum sublineola</name>
    <name type="common">Sorghum anthracnose fungus</name>
    <dbReference type="NCBI Taxonomy" id="1173701"/>
    <lineage>
        <taxon>Eukaryota</taxon>
        <taxon>Fungi</taxon>
        <taxon>Dikarya</taxon>
        <taxon>Ascomycota</taxon>
        <taxon>Pezizomycotina</taxon>
        <taxon>Sordariomycetes</taxon>
        <taxon>Hypocreomycetidae</taxon>
        <taxon>Glomerellales</taxon>
        <taxon>Glomerellaceae</taxon>
        <taxon>Colletotrichum</taxon>
        <taxon>Colletotrichum graminicola species complex</taxon>
    </lineage>
</organism>
<keyword evidence="5" id="KW-0521">NADP</keyword>
<comment type="cofactor">
    <cofactor evidence="1">
        <name>FAD</name>
        <dbReference type="ChEBI" id="CHEBI:57692"/>
    </cofactor>
</comment>
<dbReference type="Proteomes" id="UP000027238">
    <property type="component" value="Unassembled WGS sequence"/>
</dbReference>
<dbReference type="EMBL" id="JMSE01000936">
    <property type="protein sequence ID" value="KDN66410.1"/>
    <property type="molecule type" value="Genomic_DNA"/>
</dbReference>
<dbReference type="SUPFAM" id="SSF51905">
    <property type="entry name" value="FAD/NAD(P)-binding domain"/>
    <property type="match status" value="1"/>
</dbReference>
<comment type="caution">
    <text evidence="7">The sequence shown here is derived from an EMBL/GenBank/DDBJ whole genome shotgun (WGS) entry which is preliminary data.</text>
</comment>
<evidence type="ECO:0000313" key="8">
    <source>
        <dbReference type="Proteomes" id="UP000027238"/>
    </source>
</evidence>
<proteinExistence type="inferred from homology"/>
<sequence length="371" mass="41402">MEAKGLMLFHTSPWNYNITGGSQEHPDLTNLKDKGVAIIGTGTTSVQDVPHLAKWAKHLYVIQRTPSYCGERGQQETTPESWSKVATGIGWQRRRMANLNSFLTANPEPIADELRACIDREVRDAATAEKLKPWYLGWCKRPTFNDDYLETSNRRSNVTLVDTNGKGIDRYTERGLVVGGHELDIDVLVLATGFTLDTHLAPEDRVKAPIIGRSGRHLNDKWDSLDFGTLFGVAVNGFPNLFAYFNAGSASSYNFTSVLDETACLIAHIITQATRESSRPESLVIEASKESEDKWTEEVMKRAGWYSALSTCTPSYFTAEGATLALQTPEQAKTASRKAAWGTGPDDYQRIVEEYKMRTENKLEGFSVYKK</sequence>
<evidence type="ECO:0000256" key="3">
    <source>
        <dbReference type="ARBA" id="ARBA00022630"/>
    </source>
</evidence>
<reference evidence="8" key="1">
    <citation type="journal article" date="2014" name="Genome Announc.">
        <title>Draft genome sequence of Colletotrichum sublineola, a destructive pathogen of cultivated sorghum.</title>
        <authorList>
            <person name="Baroncelli R."/>
            <person name="Sanz-Martin J.M."/>
            <person name="Rech G.E."/>
            <person name="Sukno S.A."/>
            <person name="Thon M.R."/>
        </authorList>
    </citation>
    <scope>NUCLEOTIDE SEQUENCE [LARGE SCALE GENOMIC DNA]</scope>
    <source>
        <strain evidence="8">TX430BB</strain>
    </source>
</reference>
<dbReference type="OrthoDB" id="66881at2759"/>
<dbReference type="PANTHER" id="PTHR43098">
    <property type="entry name" value="L-ORNITHINE N(5)-MONOOXYGENASE-RELATED"/>
    <property type="match status" value="1"/>
</dbReference>
<keyword evidence="4" id="KW-0274">FAD</keyword>
<dbReference type="GO" id="GO:0016491">
    <property type="term" value="F:oxidoreductase activity"/>
    <property type="evidence" value="ECO:0007669"/>
    <property type="project" value="UniProtKB-KW"/>
</dbReference>
<dbReference type="PANTHER" id="PTHR43098:SF2">
    <property type="entry name" value="FAD-BINDING MONOOXYGENASE AUSB-RELATED"/>
    <property type="match status" value="1"/>
</dbReference>
<accession>A0A066XK57</accession>
<keyword evidence="8" id="KW-1185">Reference proteome</keyword>
<dbReference type="STRING" id="1173701.A0A066XK57"/>
<dbReference type="InterPro" id="IPR050775">
    <property type="entry name" value="FAD-binding_Monooxygenases"/>
</dbReference>
<name>A0A066XK57_COLSU</name>
<comment type="similarity">
    <text evidence="2">Belongs to the FAD-binding monooxygenase family.</text>
</comment>
<evidence type="ECO:0000256" key="1">
    <source>
        <dbReference type="ARBA" id="ARBA00001974"/>
    </source>
</evidence>
<dbReference type="eggNOG" id="KOG1399">
    <property type="taxonomic scope" value="Eukaryota"/>
</dbReference>
<dbReference type="AlphaFoldDB" id="A0A066XK57"/>